<feature type="domain" description="NAD(P)-binding" evidence="1">
    <location>
        <begin position="10"/>
        <end position="163"/>
    </location>
</feature>
<dbReference type="InterPro" id="IPR036291">
    <property type="entry name" value="NAD(P)-bd_dom_sf"/>
</dbReference>
<dbReference type="HOGENOM" id="CLU_007383_10_5_1"/>
<dbReference type="InParanoid" id="G2XHT2"/>
<dbReference type="PANTHER" id="PTHR43162">
    <property type="match status" value="1"/>
</dbReference>
<gene>
    <name evidence="2" type="ORF">VDAG_09582</name>
</gene>
<organism evidence="2 3">
    <name type="scientific">Verticillium dahliae (strain VdLs.17 / ATCC MYA-4575 / FGSC 10137)</name>
    <name type="common">Verticillium wilt</name>
    <dbReference type="NCBI Taxonomy" id="498257"/>
    <lineage>
        <taxon>Eukaryota</taxon>
        <taxon>Fungi</taxon>
        <taxon>Dikarya</taxon>
        <taxon>Ascomycota</taxon>
        <taxon>Pezizomycotina</taxon>
        <taxon>Sordariomycetes</taxon>
        <taxon>Hypocreomycetidae</taxon>
        <taxon>Glomerellales</taxon>
        <taxon>Plectosphaerellaceae</taxon>
        <taxon>Verticillium</taxon>
    </lineage>
</organism>
<dbReference type="Gene3D" id="3.40.50.720">
    <property type="entry name" value="NAD(P)-binding Rossmann-like Domain"/>
    <property type="match status" value="1"/>
</dbReference>
<protein>
    <recommendedName>
        <fullName evidence="1">NAD(P)-binding domain-containing protein</fullName>
    </recommendedName>
</protein>
<dbReference type="KEGG" id="vda:VDAG_09582"/>
<dbReference type="AlphaFoldDB" id="G2XHT2"/>
<dbReference type="GeneID" id="20711045"/>
<dbReference type="InterPro" id="IPR016040">
    <property type="entry name" value="NAD(P)-bd_dom"/>
</dbReference>
<dbReference type="Pfam" id="PF13460">
    <property type="entry name" value="NAD_binding_10"/>
    <property type="match status" value="1"/>
</dbReference>
<dbReference type="OMA" id="CTHFLEE"/>
<dbReference type="eggNOG" id="ENOG502SAYW">
    <property type="taxonomic scope" value="Eukaryota"/>
</dbReference>
<evidence type="ECO:0000313" key="3">
    <source>
        <dbReference type="Proteomes" id="UP000001611"/>
    </source>
</evidence>
<dbReference type="SUPFAM" id="SSF51735">
    <property type="entry name" value="NAD(P)-binding Rossmann-fold domains"/>
    <property type="match status" value="1"/>
</dbReference>
<evidence type="ECO:0000259" key="1">
    <source>
        <dbReference type="Pfam" id="PF13460"/>
    </source>
</evidence>
<reference evidence="2 3" key="1">
    <citation type="submission" date="2008-03" db="EMBL/GenBank/DDBJ databases">
        <title>The Genome Sequence of Verticillium dahliae VdLs.17.</title>
        <authorList>
            <consortium name="The Broad Institute Genome Sequencing Platform"/>
            <person name="Ma L.-J.J."/>
            <person name="Klosterman S.J."/>
            <person name="Subbarao K."/>
            <person name="Dobinson K."/>
            <person name="Veronese P."/>
            <person name="Kang S."/>
            <person name="Gold S.E."/>
            <person name="Young S."/>
            <person name="Jaffe D."/>
            <person name="Gnerre S."/>
            <person name="Berlin A."/>
            <person name="Heiman D."/>
            <person name="Hepburn T."/>
            <person name="Sykes S."/>
            <person name="Alvarado L."/>
            <person name="Kodira C.D."/>
            <person name="Lander E."/>
            <person name="Galagan J."/>
            <person name="Nusbaum C."/>
            <person name="Birren B."/>
        </authorList>
    </citation>
    <scope>NUCLEOTIDE SEQUENCE [LARGE SCALE GENOMIC DNA]</scope>
    <source>
        <strain evidence="3">VdLs.17 / ATCC MYA-4575 / FGSC 10137</strain>
    </source>
</reference>
<keyword evidence="3" id="KW-1185">Reference proteome</keyword>
<accession>G2XHT2</accession>
<sequence length="320" mass="34945">MSLHITVVPASSQGGKETIRNLLRHASQPRVRGVYRDIAKAPAEFTDNVNFEPVQGDVSKASPDFSGSDAVLYIPPPTFEDVDVAEFATNAAHHVKAGLERASVKRVLIFSAMGSQYDPDAIGVLKINHITDKILAASAPEVVVIKPGWFHENWAEAFATVKQEPAYFESVFTPADYEIPMVGQRKFFVSRNVVVNDAQVSIVDVGRACAQKLLETGQTLHSCPYVFELFGPRHYSTLDVRQALEKASGKSISIVPVEPEKLAEHFAKHMPTSQVQTYVNMITATLAGGVMAGDYKGDGRTERGVVELTDSLGRLFAETQ</sequence>
<dbReference type="InterPro" id="IPR051604">
    <property type="entry name" value="Ergot_Alk_Oxidoreductase"/>
</dbReference>
<dbReference type="Proteomes" id="UP000001611">
    <property type="component" value="Chromosome 7"/>
</dbReference>
<name>G2XHT2_VERDV</name>
<evidence type="ECO:0000313" key="2">
    <source>
        <dbReference type="EMBL" id="EGY19380.1"/>
    </source>
</evidence>
<dbReference type="RefSeq" id="XP_009656838.1">
    <property type="nucleotide sequence ID" value="XM_009658543.1"/>
</dbReference>
<dbReference type="OrthoDB" id="419598at2759"/>
<dbReference type="EMBL" id="DS572722">
    <property type="protein sequence ID" value="EGY19380.1"/>
    <property type="molecule type" value="Genomic_DNA"/>
</dbReference>
<dbReference type="PANTHER" id="PTHR43162:SF1">
    <property type="entry name" value="PRESTALK A DIFFERENTIATION PROTEIN A"/>
    <property type="match status" value="1"/>
</dbReference>
<dbReference type="Gene3D" id="3.90.25.10">
    <property type="entry name" value="UDP-galactose 4-epimerase, domain 1"/>
    <property type="match status" value="1"/>
</dbReference>
<proteinExistence type="predicted"/>